<evidence type="ECO:0000259" key="1">
    <source>
        <dbReference type="Pfam" id="PF21153"/>
    </source>
</evidence>
<name>A0A9X0CHC0_9CNID</name>
<gene>
    <name evidence="2" type="primary">NSUN5_2</name>
    <name evidence="2" type="ORF">OS493_039757</name>
</gene>
<dbReference type="EMBL" id="MU827538">
    <property type="protein sequence ID" value="KAJ7347652.1"/>
    <property type="molecule type" value="Genomic_DNA"/>
</dbReference>
<dbReference type="GO" id="GO:0032259">
    <property type="term" value="P:methylation"/>
    <property type="evidence" value="ECO:0007669"/>
    <property type="project" value="UniProtKB-KW"/>
</dbReference>
<dbReference type="Proteomes" id="UP001163046">
    <property type="component" value="Unassembled WGS sequence"/>
</dbReference>
<feature type="domain" description="NSUN5/RCM1 N-terminal" evidence="1">
    <location>
        <begin position="6"/>
        <end position="58"/>
    </location>
</feature>
<proteinExistence type="predicted"/>
<dbReference type="EC" id="2.1.1.311" evidence="2"/>
<keyword evidence="2" id="KW-0808">Transferase</keyword>
<keyword evidence="2" id="KW-0489">Methyltransferase</keyword>
<evidence type="ECO:0000313" key="3">
    <source>
        <dbReference type="Proteomes" id="UP001163046"/>
    </source>
</evidence>
<dbReference type="GO" id="GO:0008168">
    <property type="term" value="F:methyltransferase activity"/>
    <property type="evidence" value="ECO:0007669"/>
    <property type="project" value="UniProtKB-KW"/>
</dbReference>
<dbReference type="AlphaFoldDB" id="A0A9X0CHC0"/>
<comment type="caution">
    <text evidence="2">The sequence shown here is derived from an EMBL/GenBank/DDBJ whole genome shotgun (WGS) entry which is preliminary data.</text>
</comment>
<accession>A0A9X0CHC0</accession>
<protein>
    <submittedName>
        <fullName evidence="2">28S rRNA (Cytosine-C(5))-methyltransferase</fullName>
        <ecNumber evidence="2">2.1.1.311</ecNumber>
    </submittedName>
</protein>
<evidence type="ECO:0000313" key="2">
    <source>
        <dbReference type="EMBL" id="KAJ7347652.1"/>
    </source>
</evidence>
<sequence>MNNDRGILEDIFEQTRLLKLEKKRKHNYALVLVYRSPVWPRNFSVVENVKQCISKNKRSSTVMFGSA</sequence>
<reference evidence="2" key="1">
    <citation type="submission" date="2023-01" db="EMBL/GenBank/DDBJ databases">
        <title>Genome assembly of the deep-sea coral Lophelia pertusa.</title>
        <authorList>
            <person name="Herrera S."/>
            <person name="Cordes E."/>
        </authorList>
    </citation>
    <scope>NUCLEOTIDE SEQUENCE</scope>
    <source>
        <strain evidence="2">USNM1676648</strain>
        <tissue evidence="2">Polyp</tissue>
    </source>
</reference>
<organism evidence="2 3">
    <name type="scientific">Desmophyllum pertusum</name>
    <dbReference type="NCBI Taxonomy" id="174260"/>
    <lineage>
        <taxon>Eukaryota</taxon>
        <taxon>Metazoa</taxon>
        <taxon>Cnidaria</taxon>
        <taxon>Anthozoa</taxon>
        <taxon>Hexacorallia</taxon>
        <taxon>Scleractinia</taxon>
        <taxon>Caryophylliina</taxon>
        <taxon>Caryophylliidae</taxon>
        <taxon>Desmophyllum</taxon>
    </lineage>
</organism>
<dbReference type="Pfam" id="PF21153">
    <property type="entry name" value="NSUN5_N"/>
    <property type="match status" value="1"/>
</dbReference>
<keyword evidence="3" id="KW-1185">Reference proteome</keyword>
<dbReference type="InterPro" id="IPR048889">
    <property type="entry name" value="NSUN5_RCM1_N"/>
</dbReference>